<feature type="compositionally biased region" description="Basic residues" evidence="1">
    <location>
        <begin position="587"/>
        <end position="598"/>
    </location>
</feature>
<dbReference type="Proteomes" id="UP000245884">
    <property type="component" value="Unassembled WGS sequence"/>
</dbReference>
<feature type="compositionally biased region" description="Low complexity" evidence="1">
    <location>
        <begin position="461"/>
        <end position="479"/>
    </location>
</feature>
<evidence type="ECO:0000313" key="3">
    <source>
        <dbReference type="EMBL" id="PWN30782.1"/>
    </source>
</evidence>
<feature type="compositionally biased region" description="Polar residues" evidence="1">
    <location>
        <begin position="428"/>
        <end position="438"/>
    </location>
</feature>
<feature type="compositionally biased region" description="Low complexity" evidence="1">
    <location>
        <begin position="731"/>
        <end position="744"/>
    </location>
</feature>
<dbReference type="STRING" id="1569628.A0A316UZX8"/>
<dbReference type="SUPFAM" id="SSF56300">
    <property type="entry name" value="Metallo-dependent phosphatases"/>
    <property type="match status" value="1"/>
</dbReference>
<feature type="compositionally biased region" description="Gly residues" evidence="1">
    <location>
        <begin position="689"/>
        <end position="715"/>
    </location>
</feature>
<feature type="compositionally biased region" description="Gly residues" evidence="1">
    <location>
        <begin position="599"/>
        <end position="613"/>
    </location>
</feature>
<dbReference type="EMBL" id="KZ819662">
    <property type="protein sequence ID" value="PWN30782.1"/>
    <property type="molecule type" value="Genomic_DNA"/>
</dbReference>
<organism evidence="3 4">
    <name type="scientific">Jaminaea rosea</name>
    <dbReference type="NCBI Taxonomy" id="1569628"/>
    <lineage>
        <taxon>Eukaryota</taxon>
        <taxon>Fungi</taxon>
        <taxon>Dikarya</taxon>
        <taxon>Basidiomycota</taxon>
        <taxon>Ustilaginomycotina</taxon>
        <taxon>Exobasidiomycetes</taxon>
        <taxon>Microstromatales</taxon>
        <taxon>Microstromatales incertae sedis</taxon>
        <taxon>Jaminaea</taxon>
    </lineage>
</organism>
<feature type="compositionally biased region" description="Low complexity" evidence="1">
    <location>
        <begin position="30"/>
        <end position="44"/>
    </location>
</feature>
<evidence type="ECO:0000259" key="2">
    <source>
        <dbReference type="Pfam" id="PF10360"/>
    </source>
</evidence>
<protein>
    <recommendedName>
        <fullName evidence="2">DUF2433 domain-containing protein</fullName>
    </recommendedName>
</protein>
<dbReference type="RefSeq" id="XP_025365394.1">
    <property type="nucleotide sequence ID" value="XM_025508788.1"/>
</dbReference>
<feature type="region of interest" description="Disordered" evidence="1">
    <location>
        <begin position="428"/>
        <end position="744"/>
    </location>
</feature>
<dbReference type="PANTHER" id="PTHR31987">
    <property type="entry name" value="GLUTAMINASE A-RELATED"/>
    <property type="match status" value="1"/>
</dbReference>
<dbReference type="Pfam" id="PF10360">
    <property type="entry name" value="DUF2433"/>
    <property type="match status" value="1"/>
</dbReference>
<dbReference type="GeneID" id="37030611"/>
<feature type="domain" description="DUF2433" evidence="2">
    <location>
        <begin position="314"/>
        <end position="429"/>
    </location>
</feature>
<dbReference type="InterPro" id="IPR029052">
    <property type="entry name" value="Metallo-depent_PP-like"/>
</dbReference>
<name>A0A316UZX8_9BASI</name>
<evidence type="ECO:0000313" key="4">
    <source>
        <dbReference type="Proteomes" id="UP000245884"/>
    </source>
</evidence>
<dbReference type="InterPro" id="IPR052743">
    <property type="entry name" value="Glutaminase_GtaA"/>
</dbReference>
<feature type="compositionally biased region" description="Low complexity" evidence="1">
    <location>
        <begin position="645"/>
        <end position="672"/>
    </location>
</feature>
<reference evidence="3 4" key="1">
    <citation type="journal article" date="2018" name="Mol. Biol. Evol.">
        <title>Broad Genomic Sampling Reveals a Smut Pathogenic Ancestry of the Fungal Clade Ustilaginomycotina.</title>
        <authorList>
            <person name="Kijpornyongpan T."/>
            <person name="Mondo S.J."/>
            <person name="Barry K."/>
            <person name="Sandor L."/>
            <person name="Lee J."/>
            <person name="Lipzen A."/>
            <person name="Pangilinan J."/>
            <person name="LaButti K."/>
            <person name="Hainaut M."/>
            <person name="Henrissat B."/>
            <person name="Grigoriev I.V."/>
            <person name="Spatafora J.W."/>
            <person name="Aime M.C."/>
        </authorList>
    </citation>
    <scope>NUCLEOTIDE SEQUENCE [LARGE SCALE GENOMIC DNA]</scope>
    <source>
        <strain evidence="3 4">MCA 5214</strain>
    </source>
</reference>
<gene>
    <name evidence="3" type="ORF">BDZ90DRAFT_273109</name>
</gene>
<dbReference type="PANTHER" id="PTHR31987:SF11">
    <property type="entry name" value="DUF2433 DOMAIN-CONTAINING PROTEIN"/>
    <property type="match status" value="1"/>
</dbReference>
<dbReference type="InterPro" id="IPR018829">
    <property type="entry name" value="DUF2433"/>
</dbReference>
<accession>A0A316UZX8</accession>
<dbReference type="OrthoDB" id="3918848at2759"/>
<feature type="compositionally biased region" description="Polar residues" evidence="1">
    <location>
        <begin position="522"/>
        <end position="534"/>
    </location>
</feature>
<feature type="compositionally biased region" description="Low complexity" evidence="1">
    <location>
        <begin position="559"/>
        <end position="581"/>
    </location>
</feature>
<feature type="region of interest" description="Disordered" evidence="1">
    <location>
        <begin position="23"/>
        <end position="56"/>
    </location>
</feature>
<feature type="compositionally biased region" description="Basic and acidic residues" evidence="1">
    <location>
        <begin position="626"/>
        <end position="644"/>
    </location>
</feature>
<keyword evidence="4" id="KW-1185">Reference proteome</keyword>
<feature type="compositionally biased region" description="Low complexity" evidence="1">
    <location>
        <begin position="439"/>
        <end position="454"/>
    </location>
</feature>
<dbReference type="AlphaFoldDB" id="A0A316UZX8"/>
<proteinExistence type="predicted"/>
<evidence type="ECO:0000256" key="1">
    <source>
        <dbReference type="SAM" id="MobiDB-lite"/>
    </source>
</evidence>
<feature type="compositionally biased region" description="Basic and acidic residues" evidence="1">
    <location>
        <begin position="544"/>
        <end position="558"/>
    </location>
</feature>
<sequence length="744" mass="75874">MTSALSPRRPGGHPQTQPIAAHASQLNNGSLSTSSSRRSAMTLSNNASVSSEAPPHIIDGPNGRILCIADVRGNVKSLNALASEHNAVAILHTGDFGFYTRESIERISDKTLRHLVQYSSLIPQQLRSKLLAADASRGPPNAPGASAASQMRSQIMANPSPLLSEFPMLLDGSLKLEVPVFTVWGACEDVGVLERFRTGEYRVHNLQVLDEATTRAIEVGGVRLRLFGLGGAVVMHKLFDNGEGAATIAGGQGTMWTTILQIGELIDTAQKTFDPTETRILITHASPGREPILTQVALAVKADLTLSAGLHFRYGISYNEFSVQHDMENFRNKFLHAKSAFNEIWETVKTQVDEVIDDNQRILLNHALAATNRVPPLATATGAASEEPAWKNTWNWNLPDAAFGSLVLDIKDGRIASETKSQGFNFASRKASTPQMAQPGTSATPAVASAVSGPTNGKGLAAASAKPSPVSAATAAASPRNPPSGPASAASPSVFARGNPSKGPANSNVARPAGGQLHHQRSGTNGSAPAQSDGEQGKAKQLAYKHERLAKDAEKKGSEAAVGPNEAAGAATESSTTSLGAPTAATKSKRPRGGKNKGSKGGALGESGTGGETSGAEGLTSGGEGPAKKEGGKGTKKKDDKQQTESKPAGASEGEKAAAGGATASGESTLGGTRSGDESGKEGAASGRGARGGRSGGRGGAGRSGSGRGGKGPRSGGLNSDGGAATEGGNSSSAPAKASSGPSA</sequence>